<evidence type="ECO:0000313" key="2">
    <source>
        <dbReference type="Proteomes" id="UP000019246"/>
    </source>
</evidence>
<dbReference type="EMBL" id="AOCG01000013">
    <property type="protein sequence ID" value="EUJ17370.1"/>
    <property type="molecule type" value="Genomic_DNA"/>
</dbReference>
<keyword evidence="2" id="KW-1185">Reference proteome</keyword>
<dbReference type="GO" id="GO:0004386">
    <property type="term" value="F:helicase activity"/>
    <property type="evidence" value="ECO:0007669"/>
    <property type="project" value="UniProtKB-KW"/>
</dbReference>
<comment type="caution">
    <text evidence="1">The sequence shown here is derived from an EMBL/GenBank/DDBJ whole genome shotgun (WGS) entry which is preliminary data.</text>
</comment>
<dbReference type="STRING" id="1265818.MAQA_12796"/>
<keyword evidence="1" id="KW-0067">ATP-binding</keyword>
<keyword evidence="1" id="KW-0347">Helicase</keyword>
<dbReference type="AlphaFoldDB" id="W7AVV3"/>
<organism evidence="1 2">
    <name type="scientific">Listeria aquatica FSL S10-1188</name>
    <dbReference type="NCBI Taxonomy" id="1265818"/>
    <lineage>
        <taxon>Bacteria</taxon>
        <taxon>Bacillati</taxon>
        <taxon>Bacillota</taxon>
        <taxon>Bacilli</taxon>
        <taxon>Bacillales</taxon>
        <taxon>Listeriaceae</taxon>
        <taxon>Listeria</taxon>
    </lineage>
</organism>
<name>W7AVV3_9LIST</name>
<gene>
    <name evidence="1" type="ORF">MAQA_12796</name>
</gene>
<sequence length="154" mass="17812">MLEISKEVTSETGEWVQKEALKSFNEKVYAFQEVAQEWLGKEISTDTHQAVLELFFEARSYGKIAEFYDEHYQTLVEAKKDTQIKQLCLDPSKLLAERMELGTGSILFSATFFPARLLYKITWRKNGYESIELPFAISDGTLTSFNAILYRYPL</sequence>
<proteinExistence type="predicted"/>
<keyword evidence="1" id="KW-0547">Nucleotide-binding</keyword>
<reference evidence="1 2" key="1">
    <citation type="journal article" date="2014" name="Int. J. Syst. Evol. Microbiol.">
        <title>Listeria floridensis sp. nov., Listeria aquatica sp. nov., Listeria cornellensis sp. nov., Listeria riparia sp. nov. and Listeria grandensis sp. nov., from agricultural and natural environments.</title>
        <authorList>
            <person name="den Bakker H.C."/>
            <person name="Warchocki S."/>
            <person name="Wright E.M."/>
            <person name="Allred A.F."/>
            <person name="Ahlstrom C."/>
            <person name="Manuel C.S."/>
            <person name="Stasiewicz M.J."/>
            <person name="Burrell A."/>
            <person name="Roof S."/>
            <person name="Strawn L."/>
            <person name="Fortes E.D."/>
            <person name="Nightingale K.K."/>
            <person name="Kephart D."/>
            <person name="Wiedmann M."/>
        </authorList>
    </citation>
    <scope>NUCLEOTIDE SEQUENCE [LARGE SCALE GENOMIC DNA]</scope>
    <source>
        <strain evidence="1 2">FSL S10-1188</strain>
    </source>
</reference>
<accession>W7AVV3</accession>
<dbReference type="Proteomes" id="UP000019246">
    <property type="component" value="Unassembled WGS sequence"/>
</dbReference>
<keyword evidence="1" id="KW-0378">Hydrolase</keyword>
<evidence type="ECO:0000313" key="1">
    <source>
        <dbReference type="EMBL" id="EUJ17370.1"/>
    </source>
</evidence>
<dbReference type="PATRIC" id="fig|1265818.5.peg.2576"/>
<protein>
    <submittedName>
        <fullName evidence="1">Putative ATP dependent helicase</fullName>
    </submittedName>
</protein>